<dbReference type="AlphaFoldDB" id="E3CX09"/>
<keyword evidence="5" id="KW-0378">Hydrolase</keyword>
<comment type="similarity">
    <text evidence="3">Belongs to the peptidase M20A family.</text>
</comment>
<sequence length="410" mass="45008">MEVRERLDRRIAELEPEMVGTLCDLVALPAVSPQDGGLGEGAKAAYLEKKVLDLGLPPCERYDAPDPEAPGGVRPNLVVRVPGTGAGRLWFFSHMDVVPEGDRSLWTQDPFVAQVRDGRVYGRGANDNGQELVASLYALKALRDLDLPPAFEICLAFVADEELGSRYGICHLLDRHPELFSPQDLVLVPDGGNEEGSFIEIAEKTPFWLEVTVEGKQVHGSRPDLGKNACRGANELSVALDRALHRAFPETDPLFEPPVSTFEPTRRLPNVANVNTIPGREVFCFDCRLLPSVHPDAVEGVVREEIRRLEETTGLRVTYRFVQKGDPAPPTDAVAPVVERLSRAVKDVLGKTPRVGGIGGGTCAAFFRVQGIPAAVWAQESDTAHMPEEYTDISHLVHEARVFARMMRDL</sequence>
<dbReference type="NCBIfam" id="TIGR01910">
    <property type="entry name" value="DapE-ArgE"/>
    <property type="match status" value="1"/>
</dbReference>
<dbReference type="InterPro" id="IPR011650">
    <property type="entry name" value="Peptidase_M20_dimer"/>
</dbReference>
<evidence type="ECO:0000313" key="10">
    <source>
        <dbReference type="Proteomes" id="UP000005096"/>
    </source>
</evidence>
<dbReference type="InterPro" id="IPR010182">
    <property type="entry name" value="ArgE/DapE"/>
</dbReference>
<dbReference type="InterPro" id="IPR002933">
    <property type="entry name" value="Peptidase_M20"/>
</dbReference>
<dbReference type="Pfam" id="PF01546">
    <property type="entry name" value="Peptidase_M20"/>
    <property type="match status" value="1"/>
</dbReference>
<dbReference type="GO" id="GO:0016787">
    <property type="term" value="F:hydrolase activity"/>
    <property type="evidence" value="ECO:0007669"/>
    <property type="project" value="UniProtKB-KW"/>
</dbReference>
<evidence type="ECO:0000256" key="6">
    <source>
        <dbReference type="ARBA" id="ARBA00022833"/>
    </source>
</evidence>
<feature type="domain" description="Peptidase M20 dimerisation" evidence="8">
    <location>
        <begin position="202"/>
        <end position="308"/>
    </location>
</feature>
<evidence type="ECO:0000313" key="9">
    <source>
        <dbReference type="EMBL" id="EFQ23459.1"/>
    </source>
</evidence>
<dbReference type="SUPFAM" id="SSF55031">
    <property type="entry name" value="Bacterial exopeptidase dimerisation domain"/>
    <property type="match status" value="1"/>
</dbReference>
<dbReference type="Pfam" id="PF07687">
    <property type="entry name" value="M20_dimer"/>
    <property type="match status" value="1"/>
</dbReference>
<organism evidence="9 10">
    <name type="scientific">Aminomonas paucivorans DSM 12260</name>
    <dbReference type="NCBI Taxonomy" id="584708"/>
    <lineage>
        <taxon>Bacteria</taxon>
        <taxon>Thermotogati</taxon>
        <taxon>Synergistota</taxon>
        <taxon>Synergistia</taxon>
        <taxon>Synergistales</taxon>
        <taxon>Synergistaceae</taxon>
        <taxon>Aminomonas</taxon>
    </lineage>
</organism>
<evidence type="ECO:0000259" key="8">
    <source>
        <dbReference type="Pfam" id="PF07687"/>
    </source>
</evidence>
<dbReference type="SUPFAM" id="SSF53187">
    <property type="entry name" value="Zn-dependent exopeptidases"/>
    <property type="match status" value="1"/>
</dbReference>
<dbReference type="PaxDb" id="584708-Apau_1032"/>
<gene>
    <name evidence="9" type="ORF">Apau_1032</name>
</gene>
<comment type="cofactor">
    <cofactor evidence="2">
        <name>Zn(2+)</name>
        <dbReference type="ChEBI" id="CHEBI:29105"/>
    </cofactor>
</comment>
<dbReference type="InterPro" id="IPR036264">
    <property type="entry name" value="Bact_exopeptidase_dim_dom"/>
</dbReference>
<comment type="cofactor">
    <cofactor evidence="1">
        <name>Co(2+)</name>
        <dbReference type="ChEBI" id="CHEBI:48828"/>
    </cofactor>
</comment>
<evidence type="ECO:0000256" key="3">
    <source>
        <dbReference type="ARBA" id="ARBA00006247"/>
    </source>
</evidence>
<evidence type="ECO:0000256" key="7">
    <source>
        <dbReference type="ARBA" id="ARBA00023285"/>
    </source>
</evidence>
<accession>E3CX09</accession>
<evidence type="ECO:0000256" key="1">
    <source>
        <dbReference type="ARBA" id="ARBA00001941"/>
    </source>
</evidence>
<dbReference type="eggNOG" id="COG0624">
    <property type="taxonomic scope" value="Bacteria"/>
</dbReference>
<keyword evidence="6" id="KW-0862">Zinc</keyword>
<evidence type="ECO:0000256" key="2">
    <source>
        <dbReference type="ARBA" id="ARBA00001947"/>
    </source>
</evidence>
<name>E3CX09_9BACT</name>
<evidence type="ECO:0000256" key="4">
    <source>
        <dbReference type="ARBA" id="ARBA00022723"/>
    </source>
</evidence>
<keyword evidence="10" id="KW-1185">Reference proteome</keyword>
<dbReference type="GO" id="GO:0046872">
    <property type="term" value="F:metal ion binding"/>
    <property type="evidence" value="ECO:0007669"/>
    <property type="project" value="UniProtKB-KW"/>
</dbReference>
<evidence type="ECO:0000256" key="5">
    <source>
        <dbReference type="ARBA" id="ARBA00022801"/>
    </source>
</evidence>
<keyword evidence="4" id="KW-0479">Metal-binding</keyword>
<dbReference type="Gene3D" id="3.40.630.10">
    <property type="entry name" value="Zn peptidases"/>
    <property type="match status" value="2"/>
</dbReference>
<dbReference type="EMBL" id="CM001022">
    <property type="protein sequence ID" value="EFQ23459.1"/>
    <property type="molecule type" value="Genomic_DNA"/>
</dbReference>
<dbReference type="InterPro" id="IPR050072">
    <property type="entry name" value="Peptidase_M20A"/>
</dbReference>
<dbReference type="PANTHER" id="PTHR43808:SF32">
    <property type="entry name" value="ARGE_DAPE-RELATED DEACYLASE"/>
    <property type="match status" value="1"/>
</dbReference>
<protein>
    <submittedName>
        <fullName evidence="9">Acetylornithine deacetylase or succinyl-diaminopimelate desuccinylase</fullName>
    </submittedName>
</protein>
<dbReference type="Proteomes" id="UP000005096">
    <property type="component" value="Chromosome"/>
</dbReference>
<reference evidence="9 10" key="1">
    <citation type="journal article" date="2010" name="Stand. Genomic Sci.">
        <title>Non-contiguous finished genome sequence of Aminomonas paucivorans type strain (GLU-3).</title>
        <authorList>
            <person name="Pitluck S."/>
            <person name="Yasawong M."/>
            <person name="Held B."/>
            <person name="Lapidus A."/>
            <person name="Nolan M."/>
            <person name="Copeland A."/>
            <person name="Lucas S."/>
            <person name="Del Rio T.G."/>
            <person name="Tice H."/>
            <person name="Cheng J.F."/>
            <person name="Chertkov O."/>
            <person name="Goodwin L."/>
            <person name="Tapia R."/>
            <person name="Han C."/>
            <person name="Liolios K."/>
            <person name="Ivanova N."/>
            <person name="Mavromatis K."/>
            <person name="Ovchinnikova G."/>
            <person name="Pati A."/>
            <person name="Chen A."/>
            <person name="Palaniappan K."/>
            <person name="Land M."/>
            <person name="Hauser L."/>
            <person name="Chang Y.J."/>
            <person name="Jeffries C.D."/>
            <person name="Pukall R."/>
            <person name="Spring S."/>
            <person name="Rohde M."/>
            <person name="Sikorski J."/>
            <person name="Goker M."/>
            <person name="Woyke T."/>
            <person name="Bristow J."/>
            <person name="Eisen J.A."/>
            <person name="Markowitz V."/>
            <person name="Hugenholtz P."/>
            <person name="Kyrpides N.C."/>
            <person name="Klenk H.P."/>
        </authorList>
    </citation>
    <scope>NUCLEOTIDE SEQUENCE [LARGE SCALE GENOMIC DNA]</scope>
    <source>
        <strain evidence="9 10">DSM 12260</strain>
    </source>
</reference>
<keyword evidence="7" id="KW-0170">Cobalt</keyword>
<dbReference type="HOGENOM" id="CLU_021802_2_2_0"/>
<dbReference type="NCBIfam" id="NF010589">
    <property type="entry name" value="PRK13983.1"/>
    <property type="match status" value="1"/>
</dbReference>
<dbReference type="Gene3D" id="3.30.70.360">
    <property type="match status" value="1"/>
</dbReference>
<proteinExistence type="inferred from homology"/>
<dbReference type="PANTHER" id="PTHR43808">
    <property type="entry name" value="ACETYLORNITHINE DEACETYLASE"/>
    <property type="match status" value="1"/>
</dbReference>
<dbReference type="STRING" id="584708.Apau_1032"/>